<protein>
    <submittedName>
        <fullName evidence="2">Uncharacterized protein</fullName>
    </submittedName>
</protein>
<feature type="compositionally biased region" description="Low complexity" evidence="1">
    <location>
        <begin position="360"/>
        <end position="385"/>
    </location>
</feature>
<dbReference type="EMBL" id="ML143602">
    <property type="protein sequence ID" value="TBU21493.1"/>
    <property type="molecule type" value="Genomic_DNA"/>
</dbReference>
<evidence type="ECO:0000256" key="1">
    <source>
        <dbReference type="SAM" id="MobiDB-lite"/>
    </source>
</evidence>
<feature type="region of interest" description="Disordered" evidence="1">
    <location>
        <begin position="344"/>
        <end position="396"/>
    </location>
</feature>
<dbReference type="Proteomes" id="UP000292957">
    <property type="component" value="Unassembled WGS sequence"/>
</dbReference>
<gene>
    <name evidence="2" type="ORF">BD311DRAFT_743569</name>
</gene>
<organism evidence="2">
    <name type="scientific">Dichomitus squalens</name>
    <dbReference type="NCBI Taxonomy" id="114155"/>
    <lineage>
        <taxon>Eukaryota</taxon>
        <taxon>Fungi</taxon>
        <taxon>Dikarya</taxon>
        <taxon>Basidiomycota</taxon>
        <taxon>Agaricomycotina</taxon>
        <taxon>Agaricomycetes</taxon>
        <taxon>Polyporales</taxon>
        <taxon>Polyporaceae</taxon>
        <taxon>Dichomitus</taxon>
    </lineage>
</organism>
<reference evidence="2" key="1">
    <citation type="submission" date="2019-01" db="EMBL/GenBank/DDBJ databases">
        <title>Draft genome sequences of three monokaryotic isolates of the white-rot basidiomycete fungus Dichomitus squalens.</title>
        <authorList>
            <consortium name="DOE Joint Genome Institute"/>
            <person name="Lopez S.C."/>
            <person name="Andreopoulos B."/>
            <person name="Pangilinan J."/>
            <person name="Lipzen A."/>
            <person name="Riley R."/>
            <person name="Ahrendt S."/>
            <person name="Ng V."/>
            <person name="Barry K."/>
            <person name="Daum C."/>
            <person name="Grigoriev I.V."/>
            <person name="Hilden K.S."/>
            <person name="Makela M.R."/>
            <person name="de Vries R.P."/>
        </authorList>
    </citation>
    <scope>NUCLEOTIDE SEQUENCE [LARGE SCALE GENOMIC DNA]</scope>
    <source>
        <strain evidence="2">OM18370.1</strain>
    </source>
</reference>
<accession>A0A4V2JYK7</accession>
<sequence length="396" mass="43527">MPQCEGCGTPFLLLEKAQCGICILRLDAMKMVGQPLADDEEYWQEYPQCKRCGGAFAGLDARICGRCAKLAKAVSDVDRQQIMQIPQCKHCGCSYSFVNREGYCGACARDNGRHAATLSAQVGKRTKSKEATDTKGICKCAASSESDQLERVKDRAAVYDQRATDARLSQSKSKATTAKAQSVKERVATMKELRNGESIYIGFYFLSGGSSKKQISDKAATKLVFNGKEDALKHVLETALASVKSTWTGLPAVAKKQIPLIDRDFKTDNVTFFVAGPKRYNNKQVYNIELQGQSLSLMTVGQYYQKLVLERTIYISEGKDGKETSTNREKLIVLHVCVYTSETDSDYERMPPPDFIPHGRASSRSASAKSSITSSTSKTAFSAIARAKRKRGESNA</sequence>
<feature type="non-terminal residue" evidence="2">
    <location>
        <position position="396"/>
    </location>
</feature>
<feature type="compositionally biased region" description="Basic residues" evidence="1">
    <location>
        <begin position="386"/>
        <end position="396"/>
    </location>
</feature>
<evidence type="ECO:0000313" key="2">
    <source>
        <dbReference type="EMBL" id="TBU21493.1"/>
    </source>
</evidence>
<proteinExistence type="predicted"/>
<dbReference type="AlphaFoldDB" id="A0A4V2JYK7"/>
<name>A0A4V2JYK7_9APHY</name>